<evidence type="ECO:0000259" key="18">
    <source>
        <dbReference type="PROSITE" id="PS50026"/>
    </source>
</evidence>
<keyword evidence="16" id="KW-0812">Transmembrane</keyword>
<keyword evidence="8 14" id="KW-1015">Disulfide bond</keyword>
<gene>
    <name evidence="22" type="primary">LOC106055044</name>
</gene>
<dbReference type="GO" id="GO:0016020">
    <property type="term" value="C:membrane"/>
    <property type="evidence" value="ECO:0007669"/>
    <property type="project" value="UniProtKB-SubCell"/>
</dbReference>
<keyword evidence="10" id="KW-0413">Isomerase</keyword>
<keyword evidence="5 17" id="KW-0732">Signal</keyword>
<keyword evidence="9" id="KW-0325">Glycoprotein</keyword>
<feature type="domain" description="AMOP" evidence="19">
    <location>
        <begin position="1321"/>
        <end position="1486"/>
    </location>
</feature>
<keyword evidence="6" id="KW-0677">Repeat</keyword>
<dbReference type="CDD" id="cd00054">
    <property type="entry name" value="EGF_CA"/>
    <property type="match status" value="8"/>
</dbReference>
<dbReference type="InterPro" id="IPR002049">
    <property type="entry name" value="LE_dom"/>
</dbReference>
<feature type="domain" description="VWFD" evidence="20">
    <location>
        <begin position="1498"/>
        <end position="1702"/>
    </location>
</feature>
<dbReference type="PROSITE" id="PS50856">
    <property type="entry name" value="AMOP"/>
    <property type="match status" value="1"/>
</dbReference>
<dbReference type="RefSeq" id="XP_055860770.1">
    <property type="nucleotide sequence ID" value="XM_056004795.1"/>
</dbReference>
<evidence type="ECO:0000256" key="3">
    <source>
        <dbReference type="ARBA" id="ARBA00012723"/>
    </source>
</evidence>
<evidence type="ECO:0000256" key="8">
    <source>
        <dbReference type="ARBA" id="ARBA00023157"/>
    </source>
</evidence>
<dbReference type="CDD" id="cd00055">
    <property type="entry name" value="EGF_Lam"/>
    <property type="match status" value="1"/>
</dbReference>
<evidence type="ECO:0000256" key="14">
    <source>
        <dbReference type="PROSITE-ProRule" id="PRU00076"/>
    </source>
</evidence>
<evidence type="ECO:0000256" key="2">
    <source>
        <dbReference type="ARBA" id="ARBA00004370"/>
    </source>
</evidence>
<dbReference type="InterPro" id="IPR049883">
    <property type="entry name" value="NOTCH1_EGF-like"/>
</dbReference>
<feature type="domain" description="EGF-like" evidence="18">
    <location>
        <begin position="2674"/>
        <end position="2714"/>
    </location>
</feature>
<dbReference type="InterPro" id="IPR018097">
    <property type="entry name" value="EGF_Ca-bd_CS"/>
</dbReference>
<feature type="domain" description="EGF-like" evidence="18">
    <location>
        <begin position="2420"/>
        <end position="2460"/>
    </location>
</feature>
<evidence type="ECO:0000256" key="10">
    <source>
        <dbReference type="ARBA" id="ARBA00023235"/>
    </source>
</evidence>
<dbReference type="GO" id="GO:0003756">
    <property type="term" value="F:protein disulfide isomerase activity"/>
    <property type="evidence" value="ECO:0007669"/>
    <property type="project" value="UniProtKB-EC"/>
</dbReference>
<feature type="compositionally biased region" description="Low complexity" evidence="15">
    <location>
        <begin position="133"/>
        <end position="515"/>
    </location>
</feature>
<dbReference type="PRINTS" id="PR00011">
    <property type="entry name" value="EGFLAMININ"/>
</dbReference>
<dbReference type="SMART" id="SM00181">
    <property type="entry name" value="EGF"/>
    <property type="match status" value="22"/>
</dbReference>
<dbReference type="SUPFAM" id="SSF57196">
    <property type="entry name" value="EGF/Laminin"/>
    <property type="match status" value="2"/>
</dbReference>
<feature type="domain" description="EGF-like" evidence="18">
    <location>
        <begin position="2804"/>
        <end position="2845"/>
    </location>
</feature>
<dbReference type="FunFam" id="2.10.25.10:FF:000038">
    <property type="entry name" value="Fibrillin 2"/>
    <property type="match status" value="1"/>
</dbReference>
<dbReference type="Pfam" id="PF07645">
    <property type="entry name" value="EGF_CA"/>
    <property type="match status" value="11"/>
</dbReference>
<dbReference type="OrthoDB" id="10057403at2759"/>
<dbReference type="Gene3D" id="2.10.25.10">
    <property type="entry name" value="Laminin"/>
    <property type="match status" value="15"/>
</dbReference>
<dbReference type="PROSITE" id="PS00010">
    <property type="entry name" value="ASX_HYDROXYL"/>
    <property type="match status" value="7"/>
</dbReference>
<comment type="subcellular location">
    <subcellularLocation>
        <location evidence="2">Membrane</location>
    </subcellularLocation>
</comment>
<evidence type="ECO:0000259" key="19">
    <source>
        <dbReference type="PROSITE" id="PS50856"/>
    </source>
</evidence>
<keyword evidence="11" id="KW-0676">Redox-active center</keyword>
<evidence type="ECO:0000256" key="4">
    <source>
        <dbReference type="ARBA" id="ARBA00022536"/>
    </source>
</evidence>
<dbReference type="InterPro" id="IPR000152">
    <property type="entry name" value="EGF-type_Asp/Asn_hydroxyl_site"/>
</dbReference>
<dbReference type="PROSITE" id="PS50026">
    <property type="entry name" value="EGF_3"/>
    <property type="match status" value="6"/>
</dbReference>
<evidence type="ECO:0000259" key="20">
    <source>
        <dbReference type="PROSITE" id="PS51233"/>
    </source>
</evidence>
<feature type="disulfide bond" evidence="14">
    <location>
        <begin position="2683"/>
        <end position="2700"/>
    </location>
</feature>
<evidence type="ECO:0000256" key="7">
    <source>
        <dbReference type="ARBA" id="ARBA00023136"/>
    </source>
</evidence>
<feature type="compositionally biased region" description="Low complexity" evidence="15">
    <location>
        <begin position="30"/>
        <end position="118"/>
    </location>
</feature>
<feature type="compositionally biased region" description="Basic and acidic residues" evidence="15">
    <location>
        <begin position="3081"/>
        <end position="3097"/>
    </location>
</feature>
<dbReference type="InterPro" id="IPR001846">
    <property type="entry name" value="VWF_type-D"/>
</dbReference>
<dbReference type="PROSITE" id="PS01187">
    <property type="entry name" value="EGF_CA"/>
    <property type="match status" value="7"/>
</dbReference>
<feature type="domain" description="EGF-like" evidence="18">
    <location>
        <begin position="2334"/>
        <end position="2375"/>
    </location>
</feature>
<evidence type="ECO:0000313" key="22">
    <source>
        <dbReference type="RefSeq" id="XP_055860770.1"/>
    </source>
</evidence>
<dbReference type="InterPro" id="IPR026823">
    <property type="entry name" value="cEGF"/>
</dbReference>
<feature type="region of interest" description="Disordered" evidence="15">
    <location>
        <begin position="3080"/>
        <end position="3099"/>
    </location>
</feature>
<dbReference type="Proteomes" id="UP001165740">
    <property type="component" value="Chromosome 11"/>
</dbReference>
<protein>
    <recommendedName>
        <fullName evidence="3">protein disulfide-isomerase</fullName>
        <ecNumber evidence="3">5.3.4.1</ecNumber>
    </recommendedName>
    <alternativeName>
        <fullName evidence="13">Cysteine-rich with EGF-like domain protein 1</fullName>
    </alternativeName>
</protein>
<dbReference type="Pfam" id="PF14670">
    <property type="entry name" value="FXa_inhibition"/>
    <property type="match status" value="1"/>
</dbReference>
<evidence type="ECO:0000256" key="5">
    <source>
        <dbReference type="ARBA" id="ARBA00022729"/>
    </source>
</evidence>
<dbReference type="FunFam" id="2.10.25.10:FF:000240">
    <property type="entry name" value="Vitamin K-dependent protein S"/>
    <property type="match status" value="1"/>
</dbReference>
<sequence>MWTRKRSTLYLFLLVLFGLINQITLTTTEETTTDTTTETTDTTTETTSDTSTDSTTSDTTTETTSDTTTETTTSDTTTETTSDTSTDPTTSDTTSEITTTEWTTTETTETTSESTTTDVTYVQDNSTDEYNVTETESTVTSEETTLESTTTESTSLETTTLIETSSTDVNTESTTSPTTESTEITTTATESTTTDSTSTTGPAGTDTTTLPTSSESTSSADLASTTTAELTTTDSTTTVQSTTTTTSVETTSLPTTTDSTSFSTSTLSSSSSSSSDSTTILTTTPSSSSESTTTTTTVASISSAADTSTEPATTTASAQSSDTTIPLTTTSSSELTSSSASELTTTSKSSSSESTTSSISSSSVNSTNATSAVAASSDSTTTTTTVASSSSDAATTSASAASTEPATTTASSAQTSDTTIPLTTTTSSSELTSSSASELTTTSTSSSSESTTSSISSSSVDSSTATSAVAASSDSTTTTTTVASSSSAVSTAAETSTAADSSTAGESSSTASEVSNGNTTVDSTLTTVGQTTVQSNATSTSAATTTNAFTTTTIATTVPSTTAQILIVEIPMRLAIDKNVSGVDLKNTSSESYVLLFNTVEEDIFDFCYPLVYGLLDVIVTNMSQGSLIIDFKLVINTTNTTQQSLQNDVVKVVNGISSSIKIGNVTYAVLTDACALLVNVCAPFQQCVNSSNQFICQNITTSTTVAPTTTTGTTQPPTTTPSGICTSGQGYSWLKKSCQPCSVDENSSNNFCVLKGTNTNNVDLQVTFDYKSTSCQVEDEMSSKGGRAIFANLLAQQPNSPLCANLPNCDNMVFQIKKEDLCKLGPTCSKSANCTDFITRATVNFYRVPEFTKTAASATRRSIEVFVETLSNTTNLNANLTSKVNVVAVLPPVSYNVSIISASENRVAYVKATLNSNVGNLKDLLKANALTEIGQLTDSYLYPNVESSSVSNSQTSFTASFIFKVAINDEIINDIAEAFATSHELFGGSFGDSSIPFTGTVAIFRSQADMTSGKSALKWCKYLVDLQNSFSFVICDLAKTCNDTALFFECVSTEDPLKKQKDLYPYGPSNGDSQINTFNYWWWWWGISSGPVYFPSGAPFGDRKIKVANVQSNGMIRFGLGYDLWWPYLYYSEDYQEGILAPYWSYLNYYTNKGITYYQLYETAVVGDTHKVITTATSDIQDFFKLSSFKVTYVLVATWVNAEPYRWYSWVCDYYQWYYQEWWFIQWYLPYYNDYCKLRNESATFQAVYVTDGETSYTIVTYLKGKMNWQYDPWMPIVVGYANSEKIRDFGVTYTDLTTKMDTLTWNTGRYGTWIEQVGKIENPDSKCLKFYQANKKLITDKTHQSRIDQLYKCPCSLDRVGAQWWGYSWKYLGYGNSFMYCLAIGQTAKNRLLAGNPLNKLCCYRYTYPTYWWDWLAWDYAWRSSPYVDHRNPDGSHLLLNDPWWWWGQNDYRKSREEDFSPHRWCCVDSSSPSKFCKLFNEVRPDLGCSLRAEFISGSALGDPHINTLDGKGYSMNGLGEFILLLIKEISFTLQARTKQALSAAGNATKATVFSAFAAQEGDNATFQVELNAEGDGMIITSCGADLTKDFYDDERYNGSNLVTEVSISRKEGSNKTSVVAGFPSGVSIEVYVVQNYMEFSINVPTSYKEKTSGLLGNYNGNPDDDFVLPNGTILSNSSTERQIFEQFARRWIVTTTNTVFKYKEGENATTYQNFNFEPLYLEEANQTLVKQAEVICKDNVACIFDYVATGNRDFATATLTSSTQAVTAASSQSNSLPVLSLTTSLNSDNRLQVYEGKAINIAFSATDNDTKDVITFQLVSNASASYSINNITGEVTYTPSASEPVLIGVQAKDSKGGLSSIVYISLVVCPTCSSNGTCNLNKTRDKEYQGGKFLLNLCDCWPAYNGDDCEKEVNGCLSASCAKGQDCIDLTPAQQGNNTKGYRCGDCPTGYEERNSTCTDINECANKTAYCKANELCENSVGSYSCYCDMGYRKNALDVCTDINECAERTHKCQQICNNIDGSYNCSCYDGNTLNSDNKTCTKGSTPCNCSDICKTDGTCACLSGYELDSTKLKCQDVDECNNGNKPCSQLCQNTIGGFKCSCFNGFKLDADGVSCKKCSNPYYGKDCASQCVCNGLGTCDNVKGCICNKGWTGTNCNNDVDECTTTLDACPGGQICINTIGSYTCNCPSGYSKVNGTCIDIDECADVLTHNCSLSVEDCINNKGGFSCVCRSGYARNAQNICEDIDECAKHTDNCEQRCENIPGKFNCYCRYGYRLKADRASCVEEKDVCKSVGSTLNCSQSCTVDWTTNVASCFCKIGYDLVGTEQCVDQDECKFNNLCSYKAGCINTPGSFNCSCPAGQILDNDGRSCVACGSGKWGINCANDCACSSFGSSSCDAKIGCICKAGLTGQYCDKDVDECTSGLLKCTSTENCVNTYGSALCQCIDGYTRVGDGCQDINECAFATTNNCDQLCENFVGGYVCKCNLGYTYNTTQKKCVDINECERKMDGCQQGCENSEGGYRCTCPAGLKLKLDGKTCEVDQACNANNSCEEQDHCYKNSTGGEVCYCKVGEVLNPNNPLECLDVDLCNGSACTDYCTETKDNTSFACSCPNGKKLEADGVTCTACVQGLYGANCSSKCLCNPATTSSCDKETGTCTCKSGYTGTYCAEDINECNSEPCISTHNSSCENLPGSYVCKCDAGFFKDGSVCNACPDGWYGVNCNSQCTCDKTHSTCDAATGLCNCFPGWIGTKCDTDSDECTLASNNCTLANKPHWVCFNTPGSYDCDCATGYKNNDGSCTDLDECAAASTNKCSQNCTNTDGSFICSCRSGYTLGADGLTCKDVDECLLKTSTCTQVCTNKEGGFTCSCNTGYDVLETDSNKCYKSDKYSMSFKLKTFDVSNININEPQSEDYKKLKAQIEAELLRWFRFIIGVTRCIVDRLSSGSLIVDFTLIVDADVNPNSNTAVVDVIVNIASNFTIGNQTYSAVFTINGQTVDATTDKCFILNLTKPCASNEKCEISSTNGSAICVAQNVASKSDDIPLIVGLSVGLPLFAALVVAIILIIWYKKKYTQQRRVSSREGHYENEDRPDSRASHSYFAVAPVATDSKQGGKKEDKQNLFP</sequence>
<feature type="domain" description="EGF-like" evidence="18">
    <location>
        <begin position="1963"/>
        <end position="2004"/>
    </location>
</feature>
<dbReference type="PROSITE" id="PS51233">
    <property type="entry name" value="VWFD"/>
    <property type="match status" value="1"/>
</dbReference>
<evidence type="ECO:0000256" key="11">
    <source>
        <dbReference type="ARBA" id="ARBA00023284"/>
    </source>
</evidence>
<dbReference type="InterPro" id="IPR001881">
    <property type="entry name" value="EGF-like_Ca-bd_dom"/>
</dbReference>
<feature type="chain" id="PRO_5040858371" description="protein disulfide-isomerase" evidence="17">
    <location>
        <begin position="29"/>
        <end position="3125"/>
    </location>
</feature>
<evidence type="ECO:0000256" key="13">
    <source>
        <dbReference type="ARBA" id="ARBA00049822"/>
    </source>
</evidence>
<name>A0A9W2YDS0_BIOGL</name>
<evidence type="ECO:0000256" key="1">
    <source>
        <dbReference type="ARBA" id="ARBA00001182"/>
    </source>
</evidence>
<dbReference type="InterPro" id="IPR005533">
    <property type="entry name" value="AMOP_dom"/>
</dbReference>
<accession>A0A9W2YDS0</accession>
<dbReference type="InterPro" id="IPR003886">
    <property type="entry name" value="NIDO_dom"/>
</dbReference>
<evidence type="ECO:0000313" key="21">
    <source>
        <dbReference type="Proteomes" id="UP001165740"/>
    </source>
</evidence>
<dbReference type="Gene3D" id="2.170.300.10">
    <property type="entry name" value="Tie2 ligand-binding domain superfamily"/>
    <property type="match status" value="1"/>
</dbReference>
<dbReference type="GeneID" id="106055044"/>
<dbReference type="InterPro" id="IPR000742">
    <property type="entry name" value="EGF"/>
</dbReference>
<dbReference type="PANTHER" id="PTHR24034">
    <property type="entry name" value="EGF-LIKE DOMAIN-CONTAINING PROTEIN"/>
    <property type="match status" value="1"/>
</dbReference>
<comment type="catalytic activity">
    <reaction evidence="1">
        <text>Catalyzes the rearrangement of -S-S- bonds in proteins.</text>
        <dbReference type="EC" id="5.3.4.1"/>
    </reaction>
</comment>
<dbReference type="PROSITE" id="PS00022">
    <property type="entry name" value="EGF_1"/>
    <property type="match status" value="1"/>
</dbReference>
<dbReference type="Pfam" id="PF12662">
    <property type="entry name" value="cEGF"/>
    <property type="match status" value="1"/>
</dbReference>
<dbReference type="GO" id="GO:0007160">
    <property type="term" value="P:cell-matrix adhesion"/>
    <property type="evidence" value="ECO:0007669"/>
    <property type="project" value="InterPro"/>
</dbReference>
<evidence type="ECO:0000256" key="15">
    <source>
        <dbReference type="SAM" id="MobiDB-lite"/>
    </source>
</evidence>
<evidence type="ECO:0000256" key="9">
    <source>
        <dbReference type="ARBA" id="ARBA00023180"/>
    </source>
</evidence>
<dbReference type="SMART" id="SM00216">
    <property type="entry name" value="VWD"/>
    <property type="match status" value="1"/>
</dbReference>
<organism evidence="21 22">
    <name type="scientific">Biomphalaria glabrata</name>
    <name type="common">Bloodfluke planorb</name>
    <name type="synonym">Freshwater snail</name>
    <dbReference type="NCBI Taxonomy" id="6526"/>
    <lineage>
        <taxon>Eukaryota</taxon>
        <taxon>Metazoa</taxon>
        <taxon>Spiralia</taxon>
        <taxon>Lophotrochozoa</taxon>
        <taxon>Mollusca</taxon>
        <taxon>Gastropoda</taxon>
        <taxon>Heterobranchia</taxon>
        <taxon>Euthyneura</taxon>
        <taxon>Panpulmonata</taxon>
        <taxon>Hygrophila</taxon>
        <taxon>Lymnaeoidea</taxon>
        <taxon>Planorbidae</taxon>
        <taxon>Biomphalaria</taxon>
    </lineage>
</organism>
<feature type="domain" description="EGF-like" evidence="18">
    <location>
        <begin position="2163"/>
        <end position="2201"/>
    </location>
</feature>
<dbReference type="SMART" id="SM00179">
    <property type="entry name" value="EGF_CA"/>
    <property type="match status" value="16"/>
</dbReference>
<dbReference type="PANTHER" id="PTHR24034:SF205">
    <property type="entry name" value="NIDOGEN"/>
    <property type="match status" value="1"/>
</dbReference>
<dbReference type="SMART" id="SM01411">
    <property type="entry name" value="Ephrin_rec_like"/>
    <property type="match status" value="2"/>
</dbReference>
<evidence type="ECO:0000256" key="6">
    <source>
        <dbReference type="ARBA" id="ARBA00022737"/>
    </source>
</evidence>
<feature type="region of interest" description="Disordered" evidence="15">
    <location>
        <begin position="30"/>
        <end position="523"/>
    </location>
</feature>
<dbReference type="PROSITE" id="PS01186">
    <property type="entry name" value="EGF_2"/>
    <property type="match status" value="9"/>
</dbReference>
<keyword evidence="4 14" id="KW-0245">EGF-like domain</keyword>
<feature type="compositionally biased region" description="Polar residues" evidence="15">
    <location>
        <begin position="119"/>
        <end position="132"/>
    </location>
</feature>
<dbReference type="InterPro" id="IPR009030">
    <property type="entry name" value="Growth_fac_rcpt_cys_sf"/>
</dbReference>
<evidence type="ECO:0000256" key="17">
    <source>
        <dbReference type="SAM" id="SignalP"/>
    </source>
</evidence>
<feature type="signal peptide" evidence="17">
    <location>
        <begin position="1"/>
        <end position="28"/>
    </location>
</feature>
<feature type="transmembrane region" description="Helical" evidence="16">
    <location>
        <begin position="3046"/>
        <end position="3070"/>
    </location>
</feature>
<evidence type="ECO:0000256" key="16">
    <source>
        <dbReference type="SAM" id="Phobius"/>
    </source>
</evidence>
<dbReference type="FunFam" id="2.10.25.10:FF:000005">
    <property type="entry name" value="Fibrillin 2"/>
    <property type="match status" value="2"/>
</dbReference>
<keyword evidence="21" id="KW-1185">Reference proteome</keyword>
<keyword evidence="7 16" id="KW-0472">Membrane</keyword>
<comment type="caution">
    <text evidence="14">Lacks conserved residue(s) required for the propagation of feature annotation.</text>
</comment>
<evidence type="ECO:0000256" key="12">
    <source>
        <dbReference type="ARBA" id="ARBA00049626"/>
    </source>
</evidence>
<comment type="function">
    <text evidence="12">Protein disulfide isomerase. Promotes the localization of acetylcholine receptors (AChRs) to the plasma membrane.</text>
</comment>
<dbReference type="OMA" id="QSATHIN"/>
<dbReference type="SUPFAM" id="SSF57184">
    <property type="entry name" value="Growth factor receptor domain"/>
    <property type="match status" value="7"/>
</dbReference>
<dbReference type="Pfam" id="PF06119">
    <property type="entry name" value="NIDO"/>
    <property type="match status" value="1"/>
</dbReference>
<reference evidence="22" key="1">
    <citation type="submission" date="2025-08" db="UniProtKB">
        <authorList>
            <consortium name="RefSeq"/>
        </authorList>
    </citation>
    <scope>IDENTIFICATION</scope>
</reference>
<proteinExistence type="predicted"/>
<keyword evidence="16" id="KW-1133">Transmembrane helix</keyword>
<dbReference type="GO" id="GO:0005509">
    <property type="term" value="F:calcium ion binding"/>
    <property type="evidence" value="ECO:0007669"/>
    <property type="project" value="InterPro"/>
</dbReference>
<dbReference type="EC" id="5.3.4.1" evidence="3"/>
<dbReference type="InterPro" id="IPR050751">
    <property type="entry name" value="ECM_structural_protein"/>
</dbReference>